<dbReference type="EMBL" id="CACVKT020002531">
    <property type="protein sequence ID" value="CAC5378257.1"/>
    <property type="molecule type" value="Genomic_DNA"/>
</dbReference>
<name>A0A6J8B8C8_MYTCO</name>
<dbReference type="AlphaFoldDB" id="A0A6J8B8C8"/>
<organism evidence="2 3">
    <name type="scientific">Mytilus coruscus</name>
    <name type="common">Sea mussel</name>
    <dbReference type="NCBI Taxonomy" id="42192"/>
    <lineage>
        <taxon>Eukaryota</taxon>
        <taxon>Metazoa</taxon>
        <taxon>Spiralia</taxon>
        <taxon>Lophotrochozoa</taxon>
        <taxon>Mollusca</taxon>
        <taxon>Bivalvia</taxon>
        <taxon>Autobranchia</taxon>
        <taxon>Pteriomorphia</taxon>
        <taxon>Mytilida</taxon>
        <taxon>Mytiloidea</taxon>
        <taxon>Mytilidae</taxon>
        <taxon>Mytilinae</taxon>
        <taxon>Mytilus</taxon>
    </lineage>
</organism>
<reference evidence="2 3" key="1">
    <citation type="submission" date="2020-06" db="EMBL/GenBank/DDBJ databases">
        <authorList>
            <person name="Li R."/>
            <person name="Bekaert M."/>
        </authorList>
    </citation>
    <scope>NUCLEOTIDE SEQUENCE [LARGE SCALE GENOMIC DNA]</scope>
    <source>
        <strain evidence="3">wild</strain>
    </source>
</reference>
<dbReference type="OrthoDB" id="6091284at2759"/>
<evidence type="ECO:0000256" key="1">
    <source>
        <dbReference type="SAM" id="MobiDB-lite"/>
    </source>
</evidence>
<protein>
    <submittedName>
        <fullName evidence="2">KIF4</fullName>
    </submittedName>
</protein>
<proteinExistence type="predicted"/>
<gene>
    <name evidence="2" type="ORF">MCOR_14472</name>
</gene>
<feature type="compositionally biased region" description="Basic and acidic residues" evidence="1">
    <location>
        <begin position="228"/>
        <end position="237"/>
    </location>
</feature>
<feature type="compositionally biased region" description="Basic and acidic residues" evidence="1">
    <location>
        <begin position="249"/>
        <end position="261"/>
    </location>
</feature>
<feature type="region of interest" description="Disordered" evidence="1">
    <location>
        <begin position="228"/>
        <end position="261"/>
    </location>
</feature>
<dbReference type="Proteomes" id="UP000507470">
    <property type="component" value="Unassembled WGS sequence"/>
</dbReference>
<keyword evidence="3" id="KW-1185">Reference proteome</keyword>
<accession>A0A6J8B8C8</accession>
<sequence>MDSDSDESDVEDYRTLPTATSKWDLLCLQSIDIHYNNHFHNLPSDILDIVHAKTGMFGPLTEKQEEFTKNLQNSISFSCSITEIIGIGLDLNVETFIPEMEKDINNQSSSSDHLTDVSTVVDDFINSAIIMMKYQSSYINEINKYGKQSIPPVSKDIFADIFKAFTKMCCLLPIPGSAWRSNMNIHQIDVTSTSDVVIMTKDHLSSQFPETSSVVSIAEVKHLGLFTKEDDEKEPKARPLRNTSSYSSEQKEADDSESSVHEKPAILERIGQKFLGQHGGELLMHQSLYRKTLDEERSMKYIPGMMVIGTEVTFTLLELHGKHLAELRSKDGNIRHKSFIYYSKPRDLLKKEDRDILLESFAAAANKRLKEALVKQKQVQQERNEKFEKYDTTSIGNRVRDHLSSQFPETSSVVSIAEVTFTLLELHGKHLAELRSKDGNIRHKSFIYYSKPRDLLKKEDRDILLESFMVPVSDCSPVEAEFVFGSVALWLHDADCVAMTVFPIVDEVVFGNFGGYLMVQYFLK</sequence>
<evidence type="ECO:0000313" key="3">
    <source>
        <dbReference type="Proteomes" id="UP000507470"/>
    </source>
</evidence>
<evidence type="ECO:0000313" key="2">
    <source>
        <dbReference type="EMBL" id="CAC5378257.1"/>
    </source>
</evidence>